<dbReference type="STRING" id="651662.SAMN04488069_105108"/>
<dbReference type="InterPro" id="IPR054243">
    <property type="entry name" value="DUF6970"/>
</dbReference>
<keyword evidence="3" id="KW-1185">Reference proteome</keyword>
<accession>A0A1H3GPK6</accession>
<evidence type="ECO:0000259" key="1">
    <source>
        <dbReference type="Pfam" id="PF22311"/>
    </source>
</evidence>
<dbReference type="AlphaFoldDB" id="A0A1H3GPK6"/>
<sequence length="120" mass="13004">MKRFLLLLTLGTLGLGSCDDTQESVEPGSSSCITEKVQQFAKGSSCKTSTPTIGASVKEYRFQERLVYVFDMGNCLADASADVLDANCQRIGMLGGLAGINQVNGESFEKAELQRTLWQQ</sequence>
<feature type="domain" description="DUF6970" evidence="1">
    <location>
        <begin position="54"/>
        <end position="119"/>
    </location>
</feature>
<gene>
    <name evidence="2" type="ORF">SAMN04488069_105108</name>
</gene>
<organism evidence="2 3">
    <name type="scientific">Hymenobacter psychrophilus</name>
    <dbReference type="NCBI Taxonomy" id="651662"/>
    <lineage>
        <taxon>Bacteria</taxon>
        <taxon>Pseudomonadati</taxon>
        <taxon>Bacteroidota</taxon>
        <taxon>Cytophagia</taxon>
        <taxon>Cytophagales</taxon>
        <taxon>Hymenobacteraceae</taxon>
        <taxon>Hymenobacter</taxon>
    </lineage>
</organism>
<reference evidence="3" key="1">
    <citation type="submission" date="2016-10" db="EMBL/GenBank/DDBJ databases">
        <authorList>
            <person name="Varghese N."/>
            <person name="Submissions S."/>
        </authorList>
    </citation>
    <scope>NUCLEOTIDE SEQUENCE [LARGE SCALE GENOMIC DNA]</scope>
    <source>
        <strain evidence="3">CGMCC 1.8975</strain>
    </source>
</reference>
<dbReference type="Proteomes" id="UP000199249">
    <property type="component" value="Unassembled WGS sequence"/>
</dbReference>
<dbReference type="PROSITE" id="PS51257">
    <property type="entry name" value="PROKAR_LIPOPROTEIN"/>
    <property type="match status" value="1"/>
</dbReference>
<dbReference type="EMBL" id="FNOV01000005">
    <property type="protein sequence ID" value="SDY04980.1"/>
    <property type="molecule type" value="Genomic_DNA"/>
</dbReference>
<evidence type="ECO:0000313" key="3">
    <source>
        <dbReference type="Proteomes" id="UP000199249"/>
    </source>
</evidence>
<dbReference type="RefSeq" id="WP_092739135.1">
    <property type="nucleotide sequence ID" value="NZ_FNOV01000005.1"/>
</dbReference>
<evidence type="ECO:0000313" key="2">
    <source>
        <dbReference type="EMBL" id="SDY04980.1"/>
    </source>
</evidence>
<dbReference type="Pfam" id="PF22311">
    <property type="entry name" value="DUF6970"/>
    <property type="match status" value="1"/>
</dbReference>
<dbReference type="OrthoDB" id="882573at2"/>
<protein>
    <recommendedName>
        <fullName evidence="1">DUF6970 domain-containing protein</fullName>
    </recommendedName>
</protein>
<proteinExistence type="predicted"/>
<name>A0A1H3GPK6_9BACT</name>